<comment type="similarity">
    <text evidence="1">Belongs to the bacterial solute-binding protein 5 family.</text>
</comment>
<dbReference type="InterPro" id="IPR030678">
    <property type="entry name" value="Peptide/Ni-bd"/>
</dbReference>
<feature type="domain" description="Solute-binding protein family 5" evidence="5">
    <location>
        <begin position="72"/>
        <end position="430"/>
    </location>
</feature>
<dbReference type="Gene3D" id="3.90.76.10">
    <property type="entry name" value="Dipeptide-binding Protein, Domain 1"/>
    <property type="match status" value="1"/>
</dbReference>
<dbReference type="SUPFAM" id="SSF53850">
    <property type="entry name" value="Periplasmic binding protein-like II"/>
    <property type="match status" value="1"/>
</dbReference>
<evidence type="ECO:0000313" key="6">
    <source>
        <dbReference type="EMBL" id="MCU0105350.1"/>
    </source>
</evidence>
<gene>
    <name evidence="6" type="ORF">N7603_06735</name>
</gene>
<dbReference type="RefSeq" id="WP_262096654.1">
    <property type="nucleotide sequence ID" value="NZ_JAOEGN010000012.1"/>
</dbReference>
<dbReference type="PIRSF" id="PIRSF002741">
    <property type="entry name" value="MppA"/>
    <property type="match status" value="1"/>
</dbReference>
<evidence type="ECO:0000256" key="4">
    <source>
        <dbReference type="SAM" id="SignalP"/>
    </source>
</evidence>
<reference evidence="7" key="1">
    <citation type="submission" date="2023-07" db="EMBL/GenBank/DDBJ databases">
        <title>Novel Mycoplasma species identified in domestic and wild animals.</title>
        <authorList>
            <person name="Volokhov D.V."/>
            <person name="Furtak V.A."/>
            <person name="Zagorodnyaya T.A."/>
        </authorList>
    </citation>
    <scope>NUCLEOTIDE SEQUENCE [LARGE SCALE GENOMIC DNA]</scope>
    <source>
        <strain evidence="7">92-19</strain>
    </source>
</reference>
<dbReference type="Pfam" id="PF00496">
    <property type="entry name" value="SBP_bac_5"/>
    <property type="match status" value="1"/>
</dbReference>
<feature type="chain" id="PRO_5047293849" evidence="4">
    <location>
        <begin position="22"/>
        <end position="512"/>
    </location>
</feature>
<dbReference type="PANTHER" id="PTHR30290:SF9">
    <property type="entry name" value="OLIGOPEPTIDE-BINDING PROTEIN APPA"/>
    <property type="match status" value="1"/>
</dbReference>
<dbReference type="EMBL" id="JAOEGN010000012">
    <property type="protein sequence ID" value="MCU0105350.1"/>
    <property type="molecule type" value="Genomic_DNA"/>
</dbReference>
<organism evidence="6 7">
    <name type="scientific">Paracholeplasma vituli</name>
    <dbReference type="NCBI Taxonomy" id="69473"/>
    <lineage>
        <taxon>Bacteria</taxon>
        <taxon>Bacillati</taxon>
        <taxon>Mycoplasmatota</taxon>
        <taxon>Mollicutes</taxon>
        <taxon>Acholeplasmatales</taxon>
        <taxon>Acholeplasmataceae</taxon>
        <taxon>Paracholeplasma</taxon>
    </lineage>
</organism>
<evidence type="ECO:0000256" key="2">
    <source>
        <dbReference type="ARBA" id="ARBA00022448"/>
    </source>
</evidence>
<keyword evidence="2" id="KW-0813">Transport</keyword>
<dbReference type="PROSITE" id="PS51257">
    <property type="entry name" value="PROKAR_LIPOPROTEIN"/>
    <property type="match status" value="1"/>
</dbReference>
<dbReference type="InterPro" id="IPR000914">
    <property type="entry name" value="SBP_5_dom"/>
</dbReference>
<accession>A0ABT2PWY0</accession>
<dbReference type="Gene3D" id="3.10.105.10">
    <property type="entry name" value="Dipeptide-binding Protein, Domain 3"/>
    <property type="match status" value="1"/>
</dbReference>
<sequence>MKNKKWIILVMAFAFTLLVTACGSGGSQDTLVVANGADPVTFDIQKTNDQATTRVARQIYETLVFQNEELELLPGLALSWTDIGNNTYEFVLREGVTFHNGELFDAYDVEYTMKRALASPTIAHIVGSVDVDKIEVVSKYVIRIGTKTPFGPFITHMAHPATAILNQKAVEDAGEDFGTNSAVGTGPFRFVEWVSGEKVVLERYESYWGDKAKVAKLEFRTIRESGVRLIGLENGEIDIAYDISPADIASVKANKDLTLINTPNLGAEYLGLNQASNVYLKDKNVRKAIAHIMDVNSIIQTVYQKVGTQMSGPINSSVFGYNSALQPYAYDEALAQQFLSQSPWPTGGFTLKLYVGDNSAERIAVAQVVQAQLAKLNITVQINQLEWAAFLQETAKPAETTQADLFLLGWTTVTADADYGLFPLFHSQSSPSAGNRVFFSNAQVDAYLETGRNSSDQAVRRAAYEAAQVIIADELPWVFLQTRENVSAVSKNVVGFKHHPMGSYFLAGVSKK</sequence>
<evidence type="ECO:0000259" key="5">
    <source>
        <dbReference type="Pfam" id="PF00496"/>
    </source>
</evidence>
<dbReference type="Proteomes" id="UP001209076">
    <property type="component" value="Unassembled WGS sequence"/>
</dbReference>
<keyword evidence="7" id="KW-1185">Reference proteome</keyword>
<dbReference type="Gene3D" id="3.40.190.10">
    <property type="entry name" value="Periplasmic binding protein-like II"/>
    <property type="match status" value="1"/>
</dbReference>
<feature type="signal peptide" evidence="4">
    <location>
        <begin position="1"/>
        <end position="21"/>
    </location>
</feature>
<dbReference type="InterPro" id="IPR039424">
    <property type="entry name" value="SBP_5"/>
</dbReference>
<name>A0ABT2PWY0_9MOLU</name>
<evidence type="ECO:0000313" key="7">
    <source>
        <dbReference type="Proteomes" id="UP001209076"/>
    </source>
</evidence>
<proteinExistence type="inferred from homology"/>
<evidence type="ECO:0000256" key="3">
    <source>
        <dbReference type="ARBA" id="ARBA00022729"/>
    </source>
</evidence>
<protein>
    <submittedName>
        <fullName evidence="6">ABC transporter substrate-binding protein</fullName>
    </submittedName>
</protein>
<comment type="caution">
    <text evidence="6">The sequence shown here is derived from an EMBL/GenBank/DDBJ whole genome shotgun (WGS) entry which is preliminary data.</text>
</comment>
<evidence type="ECO:0000256" key="1">
    <source>
        <dbReference type="ARBA" id="ARBA00005695"/>
    </source>
</evidence>
<dbReference type="PANTHER" id="PTHR30290">
    <property type="entry name" value="PERIPLASMIC BINDING COMPONENT OF ABC TRANSPORTER"/>
    <property type="match status" value="1"/>
</dbReference>
<keyword evidence="3 4" id="KW-0732">Signal</keyword>